<protein>
    <submittedName>
        <fullName evidence="2">Uncharacterized protein</fullName>
    </submittedName>
</protein>
<dbReference type="AlphaFoldDB" id="A0A0A9BBL4"/>
<reference evidence="2" key="1">
    <citation type="submission" date="2014-09" db="EMBL/GenBank/DDBJ databases">
        <authorList>
            <person name="Magalhaes I.L.F."/>
            <person name="Oliveira U."/>
            <person name="Santos F.R."/>
            <person name="Vidigal T.H.D.A."/>
            <person name="Brescovit A.D."/>
            <person name="Santos A.J."/>
        </authorList>
    </citation>
    <scope>NUCLEOTIDE SEQUENCE</scope>
    <source>
        <tissue evidence="2">Shoot tissue taken approximately 20 cm above the soil surface</tissue>
    </source>
</reference>
<feature type="compositionally biased region" description="Basic and acidic residues" evidence="1">
    <location>
        <begin position="35"/>
        <end position="52"/>
    </location>
</feature>
<sequence length="65" mass="7040">MRGVPLQVLGVPAEGVGDAEDVVDHGGPVGARVKERGAVSAAEVHRREEVAERTGQLRHRRRLHL</sequence>
<evidence type="ECO:0000313" key="2">
    <source>
        <dbReference type="EMBL" id="JAD60721.1"/>
    </source>
</evidence>
<dbReference type="EMBL" id="GBRH01237174">
    <property type="protein sequence ID" value="JAD60721.1"/>
    <property type="molecule type" value="Transcribed_RNA"/>
</dbReference>
<evidence type="ECO:0000256" key="1">
    <source>
        <dbReference type="SAM" id="MobiDB-lite"/>
    </source>
</evidence>
<name>A0A0A9BBL4_ARUDO</name>
<feature type="compositionally biased region" description="Basic residues" evidence="1">
    <location>
        <begin position="56"/>
        <end position="65"/>
    </location>
</feature>
<reference evidence="2" key="2">
    <citation type="journal article" date="2015" name="Data Brief">
        <title>Shoot transcriptome of the giant reed, Arundo donax.</title>
        <authorList>
            <person name="Barrero R.A."/>
            <person name="Guerrero F.D."/>
            <person name="Moolhuijzen P."/>
            <person name="Goolsby J.A."/>
            <person name="Tidwell J."/>
            <person name="Bellgard S.E."/>
            <person name="Bellgard M.I."/>
        </authorList>
    </citation>
    <scope>NUCLEOTIDE SEQUENCE</scope>
    <source>
        <tissue evidence="2">Shoot tissue taken approximately 20 cm above the soil surface</tissue>
    </source>
</reference>
<feature type="region of interest" description="Disordered" evidence="1">
    <location>
        <begin position="35"/>
        <end position="65"/>
    </location>
</feature>
<organism evidence="2">
    <name type="scientific">Arundo donax</name>
    <name type="common">Giant reed</name>
    <name type="synonym">Donax arundinaceus</name>
    <dbReference type="NCBI Taxonomy" id="35708"/>
    <lineage>
        <taxon>Eukaryota</taxon>
        <taxon>Viridiplantae</taxon>
        <taxon>Streptophyta</taxon>
        <taxon>Embryophyta</taxon>
        <taxon>Tracheophyta</taxon>
        <taxon>Spermatophyta</taxon>
        <taxon>Magnoliopsida</taxon>
        <taxon>Liliopsida</taxon>
        <taxon>Poales</taxon>
        <taxon>Poaceae</taxon>
        <taxon>PACMAD clade</taxon>
        <taxon>Arundinoideae</taxon>
        <taxon>Arundineae</taxon>
        <taxon>Arundo</taxon>
    </lineage>
</organism>
<accession>A0A0A9BBL4</accession>
<proteinExistence type="predicted"/>